<protein>
    <recommendedName>
        <fullName evidence="2">DUF6534 domain-containing protein</fullName>
    </recommendedName>
</protein>
<keyword evidence="4" id="KW-1185">Reference proteome</keyword>
<evidence type="ECO:0000259" key="2">
    <source>
        <dbReference type="Pfam" id="PF20152"/>
    </source>
</evidence>
<dbReference type="Pfam" id="PF20152">
    <property type="entry name" value="DUF6534"/>
    <property type="match status" value="1"/>
</dbReference>
<evidence type="ECO:0000313" key="3">
    <source>
        <dbReference type="EMBL" id="KIL63320.1"/>
    </source>
</evidence>
<dbReference type="Proteomes" id="UP000054549">
    <property type="component" value="Unassembled WGS sequence"/>
</dbReference>
<dbReference type="InParanoid" id="A0A0C2SJB5"/>
<feature type="domain" description="DUF6534" evidence="2">
    <location>
        <begin position="27"/>
        <end position="107"/>
    </location>
</feature>
<dbReference type="STRING" id="946122.A0A0C2SJB5"/>
<organism evidence="3 4">
    <name type="scientific">Amanita muscaria (strain Koide BX008)</name>
    <dbReference type="NCBI Taxonomy" id="946122"/>
    <lineage>
        <taxon>Eukaryota</taxon>
        <taxon>Fungi</taxon>
        <taxon>Dikarya</taxon>
        <taxon>Basidiomycota</taxon>
        <taxon>Agaricomycotina</taxon>
        <taxon>Agaricomycetes</taxon>
        <taxon>Agaricomycetidae</taxon>
        <taxon>Agaricales</taxon>
        <taxon>Pluteineae</taxon>
        <taxon>Amanitaceae</taxon>
        <taxon>Amanita</taxon>
    </lineage>
</organism>
<dbReference type="OrthoDB" id="3206554at2759"/>
<keyword evidence="1" id="KW-0812">Transmembrane</keyword>
<evidence type="ECO:0000313" key="4">
    <source>
        <dbReference type="Proteomes" id="UP000054549"/>
    </source>
</evidence>
<name>A0A0C2SJB5_AMAMK</name>
<dbReference type="EMBL" id="KN818260">
    <property type="protein sequence ID" value="KIL63320.1"/>
    <property type="molecule type" value="Genomic_DNA"/>
</dbReference>
<dbReference type="HOGENOM" id="CLU_131029_0_0_1"/>
<sequence>MYRAKRFSVFAASPTRWVLSIGLVFGAAADLAIMVAMFILLKSSREHSISLNNVIDQLILYTLETGSVTAITAVVTMLTWFLSSHTLIFGALYLCIEKIFLISFMGSCALSLISKREG</sequence>
<reference evidence="3 4" key="1">
    <citation type="submission" date="2014-04" db="EMBL/GenBank/DDBJ databases">
        <title>Evolutionary Origins and Diversification of the Mycorrhizal Mutualists.</title>
        <authorList>
            <consortium name="DOE Joint Genome Institute"/>
            <consortium name="Mycorrhizal Genomics Consortium"/>
            <person name="Kohler A."/>
            <person name="Kuo A."/>
            <person name="Nagy L.G."/>
            <person name="Floudas D."/>
            <person name="Copeland A."/>
            <person name="Barry K.W."/>
            <person name="Cichocki N."/>
            <person name="Veneault-Fourrey C."/>
            <person name="LaButti K."/>
            <person name="Lindquist E.A."/>
            <person name="Lipzen A."/>
            <person name="Lundell T."/>
            <person name="Morin E."/>
            <person name="Murat C."/>
            <person name="Riley R."/>
            <person name="Ohm R."/>
            <person name="Sun H."/>
            <person name="Tunlid A."/>
            <person name="Henrissat B."/>
            <person name="Grigoriev I.V."/>
            <person name="Hibbett D.S."/>
            <person name="Martin F."/>
        </authorList>
    </citation>
    <scope>NUCLEOTIDE SEQUENCE [LARGE SCALE GENOMIC DNA]</scope>
    <source>
        <strain evidence="3 4">Koide BX008</strain>
    </source>
</reference>
<feature type="transmembrane region" description="Helical" evidence="1">
    <location>
        <begin position="88"/>
        <end position="113"/>
    </location>
</feature>
<dbReference type="AlphaFoldDB" id="A0A0C2SJB5"/>
<keyword evidence="1" id="KW-0472">Membrane</keyword>
<keyword evidence="1" id="KW-1133">Transmembrane helix</keyword>
<proteinExistence type="predicted"/>
<gene>
    <name evidence="3" type="ORF">M378DRAFT_164613</name>
</gene>
<dbReference type="InterPro" id="IPR045339">
    <property type="entry name" value="DUF6534"/>
</dbReference>
<evidence type="ECO:0000256" key="1">
    <source>
        <dbReference type="SAM" id="Phobius"/>
    </source>
</evidence>
<feature type="transmembrane region" description="Helical" evidence="1">
    <location>
        <begin position="61"/>
        <end position="82"/>
    </location>
</feature>
<feature type="transmembrane region" description="Helical" evidence="1">
    <location>
        <begin position="17"/>
        <end position="41"/>
    </location>
</feature>
<accession>A0A0C2SJB5</accession>